<keyword evidence="9" id="KW-0732">Signal</keyword>
<feature type="transmembrane region" description="Helical" evidence="8">
    <location>
        <begin position="322"/>
        <end position="344"/>
    </location>
</feature>
<feature type="signal peptide" evidence="9">
    <location>
        <begin position="1"/>
        <end position="21"/>
    </location>
</feature>
<sequence>MPRSWSRVAGVLLVCLFTAVAWRPAASALSRPPADRQADLHVYLGAIETVRNGRPLYDYAAENGDPFTYPPFALIVLQPLGWAPEPAVRVAWTLCTLVIAGLIAAALTRRRVLVMAAALVLVLSAPLQSNLRFGQISVLLVLLVLVDGLGLTRPRWRGALIGLAAAIKLTPLLFLPYLVLTGQRRAATRATGVFVVAAGLAFVALPEDSARFWTDAVFTTSRVGDLSAGGNQSVNGALLRLGVLEPVKSAAWLLYAGGLAWAALLWGRRLYADGRVAEAVVTVGCATLVVSPVSWTHHQVWLVLAGLVLLAGPGRARRAAGVAVLLVMIFPLAAEARLLCAAALCCAGLPMEIRAATGAWAARDGRPLESARIP</sequence>
<evidence type="ECO:0000256" key="7">
    <source>
        <dbReference type="ARBA" id="ARBA00024033"/>
    </source>
</evidence>
<evidence type="ECO:0000256" key="2">
    <source>
        <dbReference type="ARBA" id="ARBA00022475"/>
    </source>
</evidence>
<dbReference type="InterPro" id="IPR018584">
    <property type="entry name" value="GT87"/>
</dbReference>
<feature type="transmembrane region" description="Helical" evidence="8">
    <location>
        <begin position="159"/>
        <end position="180"/>
    </location>
</feature>
<keyword evidence="5 8" id="KW-1133">Transmembrane helix</keyword>
<evidence type="ECO:0000256" key="9">
    <source>
        <dbReference type="SAM" id="SignalP"/>
    </source>
</evidence>
<keyword evidence="3" id="KW-0808">Transferase</keyword>
<dbReference type="Proteomes" id="UP001501509">
    <property type="component" value="Unassembled WGS sequence"/>
</dbReference>
<evidence type="ECO:0000256" key="4">
    <source>
        <dbReference type="ARBA" id="ARBA00022692"/>
    </source>
</evidence>
<evidence type="ECO:0000256" key="6">
    <source>
        <dbReference type="ARBA" id="ARBA00023136"/>
    </source>
</evidence>
<comment type="caution">
    <text evidence="10">The sequence shown here is derived from an EMBL/GenBank/DDBJ whole genome shotgun (WGS) entry which is preliminary data.</text>
</comment>
<evidence type="ECO:0000256" key="3">
    <source>
        <dbReference type="ARBA" id="ARBA00022679"/>
    </source>
</evidence>
<evidence type="ECO:0000256" key="5">
    <source>
        <dbReference type="ARBA" id="ARBA00022989"/>
    </source>
</evidence>
<evidence type="ECO:0008006" key="12">
    <source>
        <dbReference type="Google" id="ProtNLM"/>
    </source>
</evidence>
<keyword evidence="11" id="KW-1185">Reference proteome</keyword>
<dbReference type="EMBL" id="BAAATD010000017">
    <property type="protein sequence ID" value="GAA2633059.1"/>
    <property type="molecule type" value="Genomic_DNA"/>
</dbReference>
<gene>
    <name evidence="10" type="ORF">GCM10010411_84390</name>
</gene>
<evidence type="ECO:0000256" key="8">
    <source>
        <dbReference type="SAM" id="Phobius"/>
    </source>
</evidence>
<feature type="transmembrane region" description="Helical" evidence="8">
    <location>
        <begin position="250"/>
        <end position="267"/>
    </location>
</feature>
<evidence type="ECO:0000256" key="1">
    <source>
        <dbReference type="ARBA" id="ARBA00004651"/>
    </source>
</evidence>
<comment type="subcellular location">
    <subcellularLocation>
        <location evidence="1">Cell membrane</location>
        <topology evidence="1">Multi-pass membrane protein</topology>
    </subcellularLocation>
</comment>
<evidence type="ECO:0000313" key="10">
    <source>
        <dbReference type="EMBL" id="GAA2633059.1"/>
    </source>
</evidence>
<name>A0ABP6D164_9ACTN</name>
<feature type="transmembrane region" description="Helical" evidence="8">
    <location>
        <begin position="112"/>
        <end position="127"/>
    </location>
</feature>
<accession>A0ABP6D164</accession>
<protein>
    <recommendedName>
        <fullName evidence="12">DUF2029 domain-containing protein</fullName>
    </recommendedName>
</protein>
<feature type="chain" id="PRO_5045670970" description="DUF2029 domain-containing protein" evidence="9">
    <location>
        <begin position="22"/>
        <end position="374"/>
    </location>
</feature>
<dbReference type="Pfam" id="PF09594">
    <property type="entry name" value="GT87"/>
    <property type="match status" value="1"/>
</dbReference>
<keyword evidence="2" id="KW-1003">Cell membrane</keyword>
<organism evidence="10 11">
    <name type="scientific">Actinomadura fulvescens</name>
    <dbReference type="NCBI Taxonomy" id="46160"/>
    <lineage>
        <taxon>Bacteria</taxon>
        <taxon>Bacillati</taxon>
        <taxon>Actinomycetota</taxon>
        <taxon>Actinomycetes</taxon>
        <taxon>Streptosporangiales</taxon>
        <taxon>Thermomonosporaceae</taxon>
        <taxon>Actinomadura</taxon>
    </lineage>
</organism>
<feature type="transmembrane region" description="Helical" evidence="8">
    <location>
        <begin position="279"/>
        <end position="310"/>
    </location>
</feature>
<feature type="transmembrane region" description="Helical" evidence="8">
    <location>
        <begin position="186"/>
        <end position="205"/>
    </location>
</feature>
<keyword evidence="4 8" id="KW-0812">Transmembrane</keyword>
<reference evidence="11" key="1">
    <citation type="journal article" date="2019" name="Int. J. Syst. Evol. Microbiol.">
        <title>The Global Catalogue of Microorganisms (GCM) 10K type strain sequencing project: providing services to taxonomists for standard genome sequencing and annotation.</title>
        <authorList>
            <consortium name="The Broad Institute Genomics Platform"/>
            <consortium name="The Broad Institute Genome Sequencing Center for Infectious Disease"/>
            <person name="Wu L."/>
            <person name="Ma J."/>
        </authorList>
    </citation>
    <scope>NUCLEOTIDE SEQUENCE [LARGE SCALE GENOMIC DNA]</scope>
    <source>
        <strain evidence="11">JCM 6833</strain>
    </source>
</reference>
<comment type="similarity">
    <text evidence="7">Belongs to the glycosyltransferase 87 family.</text>
</comment>
<feature type="transmembrane region" description="Helical" evidence="8">
    <location>
        <begin position="87"/>
        <end position="105"/>
    </location>
</feature>
<keyword evidence="6 8" id="KW-0472">Membrane</keyword>
<evidence type="ECO:0000313" key="11">
    <source>
        <dbReference type="Proteomes" id="UP001501509"/>
    </source>
</evidence>
<proteinExistence type="inferred from homology"/>